<reference evidence="2 3" key="1">
    <citation type="submission" date="2014-07" db="EMBL/GenBank/DDBJ databases">
        <title>Genome of Chryseobacterium luteum DSM 18605.</title>
        <authorList>
            <person name="Stropko S.J."/>
            <person name="Pipes S.E."/>
            <person name="Newman J.D."/>
        </authorList>
    </citation>
    <scope>NUCLEOTIDE SEQUENCE [LARGE SCALE GENOMIC DNA]</scope>
    <source>
        <strain evidence="2 3">DSM 18605</strain>
    </source>
</reference>
<dbReference type="OrthoDB" id="1259378at2"/>
<evidence type="ECO:0000313" key="2">
    <source>
        <dbReference type="EMBL" id="KFE97369.1"/>
    </source>
</evidence>
<comment type="caution">
    <text evidence="2">The sequence shown here is derived from an EMBL/GenBank/DDBJ whole genome shotgun (WGS) entry which is preliminary data.</text>
</comment>
<dbReference type="Proteomes" id="UP000028703">
    <property type="component" value="Unassembled WGS sequence"/>
</dbReference>
<accession>A0A085YYV6</accession>
<feature type="region of interest" description="Disordered" evidence="1">
    <location>
        <begin position="233"/>
        <end position="253"/>
    </location>
</feature>
<name>A0A085YYV6_9FLAO</name>
<dbReference type="AlphaFoldDB" id="A0A085YYV6"/>
<organism evidence="2 3">
    <name type="scientific">Chryseobacterium luteum</name>
    <dbReference type="NCBI Taxonomy" id="421531"/>
    <lineage>
        <taxon>Bacteria</taxon>
        <taxon>Pseudomonadati</taxon>
        <taxon>Bacteroidota</taxon>
        <taxon>Flavobacteriia</taxon>
        <taxon>Flavobacteriales</taxon>
        <taxon>Weeksellaceae</taxon>
        <taxon>Chryseobacterium group</taxon>
        <taxon>Chryseobacterium</taxon>
    </lineage>
</organism>
<dbReference type="eggNOG" id="ENOG5033HTE">
    <property type="taxonomic scope" value="Bacteria"/>
</dbReference>
<evidence type="ECO:0000256" key="1">
    <source>
        <dbReference type="SAM" id="MobiDB-lite"/>
    </source>
</evidence>
<gene>
    <name evidence="2" type="ORF">IX38_20500</name>
</gene>
<dbReference type="RefSeq" id="WP_034707634.1">
    <property type="nucleotide sequence ID" value="NZ_JPRO01000025.1"/>
</dbReference>
<proteinExistence type="predicted"/>
<keyword evidence="3" id="KW-1185">Reference proteome</keyword>
<sequence>MKKNSIFRLVLLAAATFSLHSCRTEDELIQTPQETVNRFQVFTSRNGEPVNYPRGYKILLERYDSIYSSAYTKKAFLKNNILGKSVSEEYVELTIRSQELMMKDGNERWILYPVAKGKEVIGIEAGILKNKESELEFWRMDTQGAYYKEIIDLFRLAYSKKILSDQAMSKGGNCGFIGEEPCDTGEVIIHVPHPNGPKGDPNLYLPGQGGGGSDPGVIGGDCGVYGNCGDGGSGENPNNSNDADPCEKSKKIGKNDKTKDLFEGLKTKVNSTKEFGQILKESGGQINSTSVEGESGTGGIDFSISEQIDGVIHSHYSGLLSIFSPADLASLSVIYAKGKIKDINTFIMD</sequence>
<dbReference type="STRING" id="421531.IX38_20500"/>
<evidence type="ECO:0000313" key="3">
    <source>
        <dbReference type="Proteomes" id="UP000028703"/>
    </source>
</evidence>
<dbReference type="EMBL" id="JPRO01000025">
    <property type="protein sequence ID" value="KFE97369.1"/>
    <property type="molecule type" value="Genomic_DNA"/>
</dbReference>
<protein>
    <submittedName>
        <fullName evidence="2">Uncharacterized protein</fullName>
    </submittedName>
</protein>